<gene>
    <name evidence="3" type="ORF">SAMN04487911_11049</name>
</gene>
<dbReference type="RefSeq" id="WP_072764253.1">
    <property type="nucleotide sequence ID" value="NZ_FQYX01000010.1"/>
</dbReference>
<dbReference type="Pfam" id="PF01494">
    <property type="entry name" value="FAD_binding_3"/>
    <property type="match status" value="1"/>
</dbReference>
<organism evidence="3 4">
    <name type="scientific">Arenibacter nanhaiticus</name>
    <dbReference type="NCBI Taxonomy" id="558155"/>
    <lineage>
        <taxon>Bacteria</taxon>
        <taxon>Pseudomonadati</taxon>
        <taxon>Bacteroidota</taxon>
        <taxon>Flavobacteriia</taxon>
        <taxon>Flavobacteriales</taxon>
        <taxon>Flavobacteriaceae</taxon>
        <taxon>Arenibacter</taxon>
    </lineage>
</organism>
<accession>A0A1M6G6K4</accession>
<dbReference type="InterPro" id="IPR002938">
    <property type="entry name" value="FAD-bd"/>
</dbReference>
<proteinExistence type="predicted"/>
<sequence>MYLSYVILFDVLVVGGGLAGLTSALDLQKKGYSVLVFEKLAYPHHKVCGEYVSMEAVPYLDYLGISLLDAVSINKMVLSTLKGRTLQADLAMGGVGISRYTLDNRLYLKAREVGVMFVFESVVSVIFQRETFIIKTEKGTVYHAKVAIGAYGKRSALDKQLQRGFKGEKSPWLAVKAHYKLDGFPDDTVALHNFRGGYGGLSKTESGAVNFCYLVSYESFKEVKSIAHFNKNVVSKNPFLGQFLEEAQQLFPAPETIGQVGFEKKSAVENHIIMCGDTAGLIHPLCGNGMAMAIHSAKIAAETIDCFFREMAYSRNQMEKDYTKQWRKTFGRRLWLGRNLQSLLLHEKSLEVVVQLASKSPSLIKSLISNTHGKTIRF</sequence>
<evidence type="ECO:0000259" key="2">
    <source>
        <dbReference type="Pfam" id="PF01494"/>
    </source>
</evidence>
<dbReference type="InterPro" id="IPR050407">
    <property type="entry name" value="Geranylgeranyl_reductase"/>
</dbReference>
<evidence type="ECO:0000313" key="3">
    <source>
        <dbReference type="EMBL" id="SHJ05575.1"/>
    </source>
</evidence>
<dbReference type="PANTHER" id="PTHR42685:SF22">
    <property type="entry name" value="CONDITIONED MEDIUM FACTOR RECEPTOR 1"/>
    <property type="match status" value="1"/>
</dbReference>
<dbReference type="PRINTS" id="PR00420">
    <property type="entry name" value="RNGMNOXGNASE"/>
</dbReference>
<dbReference type="SUPFAM" id="SSF51905">
    <property type="entry name" value="FAD/NAD(P)-binding domain"/>
    <property type="match status" value="1"/>
</dbReference>
<feature type="domain" description="FAD-binding" evidence="2">
    <location>
        <begin position="10"/>
        <end position="310"/>
    </location>
</feature>
<reference evidence="3 4" key="1">
    <citation type="submission" date="2016-11" db="EMBL/GenBank/DDBJ databases">
        <authorList>
            <person name="Jaros S."/>
            <person name="Januszkiewicz K."/>
            <person name="Wedrychowicz H."/>
        </authorList>
    </citation>
    <scope>NUCLEOTIDE SEQUENCE [LARGE SCALE GENOMIC DNA]</scope>
    <source>
        <strain evidence="3 4">CGMCC 1.8863</strain>
    </source>
</reference>
<evidence type="ECO:0000313" key="4">
    <source>
        <dbReference type="Proteomes" id="UP000184231"/>
    </source>
</evidence>
<dbReference type="Proteomes" id="UP000184231">
    <property type="component" value="Unassembled WGS sequence"/>
</dbReference>
<dbReference type="PANTHER" id="PTHR42685">
    <property type="entry name" value="GERANYLGERANYL DIPHOSPHATE REDUCTASE"/>
    <property type="match status" value="1"/>
</dbReference>
<dbReference type="GO" id="GO:0071949">
    <property type="term" value="F:FAD binding"/>
    <property type="evidence" value="ECO:0007669"/>
    <property type="project" value="InterPro"/>
</dbReference>
<keyword evidence="4" id="KW-1185">Reference proteome</keyword>
<keyword evidence="1" id="KW-0472">Membrane</keyword>
<dbReference type="Gene3D" id="3.50.50.60">
    <property type="entry name" value="FAD/NAD(P)-binding domain"/>
    <property type="match status" value="1"/>
</dbReference>
<dbReference type="STRING" id="558155.SAMN04487911_11049"/>
<dbReference type="EMBL" id="FQYX01000010">
    <property type="protein sequence ID" value="SHJ05575.1"/>
    <property type="molecule type" value="Genomic_DNA"/>
</dbReference>
<keyword evidence="1" id="KW-0812">Transmembrane</keyword>
<dbReference type="AlphaFoldDB" id="A0A1M6G6K4"/>
<name>A0A1M6G6K4_9FLAO</name>
<protein>
    <submittedName>
        <fullName evidence="3">Dehydrogenase (Flavoprotein)</fullName>
    </submittedName>
</protein>
<feature type="transmembrane region" description="Helical" evidence="1">
    <location>
        <begin position="6"/>
        <end position="25"/>
    </location>
</feature>
<dbReference type="InterPro" id="IPR036188">
    <property type="entry name" value="FAD/NAD-bd_sf"/>
</dbReference>
<keyword evidence="1" id="KW-1133">Transmembrane helix</keyword>
<evidence type="ECO:0000256" key="1">
    <source>
        <dbReference type="SAM" id="Phobius"/>
    </source>
</evidence>